<dbReference type="PANTHER" id="PTHR47219">
    <property type="entry name" value="RAB GTPASE-ACTIVATING PROTEIN 1-LIKE"/>
    <property type="match status" value="1"/>
</dbReference>
<feature type="domain" description="Rab-GAP TBC" evidence="4">
    <location>
        <begin position="121"/>
        <end position="306"/>
    </location>
</feature>
<feature type="coiled-coil region" evidence="2">
    <location>
        <begin position="366"/>
        <end position="407"/>
    </location>
</feature>
<dbReference type="PANTHER" id="PTHR47219:SF22">
    <property type="entry name" value="RAB-GAP TBC DOMAIN-CONTAINING PROTEIN"/>
    <property type="match status" value="1"/>
</dbReference>
<dbReference type="AlphaFoldDB" id="A0A8T0D0T4"/>
<dbReference type="Gene3D" id="1.10.10.750">
    <property type="entry name" value="Ypt/Rab-GAP domain of gyp1p, domain 1"/>
    <property type="match status" value="1"/>
</dbReference>
<evidence type="ECO:0000313" key="6">
    <source>
        <dbReference type="Proteomes" id="UP000699462"/>
    </source>
</evidence>
<dbReference type="Gene3D" id="1.10.8.270">
    <property type="entry name" value="putative rabgap domain of human tbc1 domain family member 14 like domains"/>
    <property type="match status" value="1"/>
</dbReference>
<proteinExistence type="predicted"/>
<reference evidence="5 6" key="1">
    <citation type="submission" date="2019-07" db="EMBL/GenBank/DDBJ databases">
        <title>Annotation for the trematode Paragonimus westermani.</title>
        <authorList>
            <person name="Choi Y.-J."/>
        </authorList>
    </citation>
    <scope>NUCLEOTIDE SEQUENCE [LARGE SCALE GENOMIC DNA]</scope>
    <source>
        <strain evidence="5">180907_Pwestermani</strain>
    </source>
</reference>
<keyword evidence="6" id="KW-1185">Reference proteome</keyword>
<evidence type="ECO:0000256" key="1">
    <source>
        <dbReference type="ARBA" id="ARBA00022468"/>
    </source>
</evidence>
<sequence length="976" mass="109111">MNPKEKEELDLLAKLEEQNRALLADAKAVPSLNTRRREGSISSSVSTESSTDGLKLDPSSGTSNQLKFGGGSTLTLPSMIAWGSIGISPSVPLREQWVHVVNNWDHFAKKRSFVSDLIRKDLPDEFRPVVWQLFTGAYDSPSRKLYDSYLEVQSPVEKAIRRDIARTFPKHDLFKDANGNGQESLFRVIKAYSVHDREVGYCQGSGFIAGLLLMQLPELDAFAVLVQLMNSYHLREMYKPAMVELGVCMYQLERLLAEYQPDLYTHFVTHSFAPSLYASAWFLTLFSTILPIKMATRVMDLYIAEGISFTFRLALALLKFSADKLLNADMESMVSYLQNEGPVQWERHAKTIFESANTFKLNMKKMKKLEKEYLQMRSQEREDQIELRRLRTESGLLLQRVARLEEECGVMADRLVQSQLIRAQEAETILALRCELSILRRTYGVPTAANKDRSETCSSEMTNGKGSGVGNGSVGSLNHCSPASSESAEMMITNYKTNTSVNASESEELNGSGPDEVLCTFVNGPRPTFDQSAISVTELDLDSVTEGNDALTKSVELIPVSPMNGWSQSLVRHKHPSDRRGDGLVVTNFHRLQSDLTLCRAREADLKSSLLDLRTRYHELEEVKSDQITRSSEQIAMLKDELFSVKRRETEALTRLEDLRGRLAEIESFANHRRCSRTQSGVAHSTRCKITGNDSKRTSLRIGSLGLISSTESTQRLSDLVLEARYLDQIASLKQQLSESNVQREMADRRADRLDQRVTELLESRASADAREREVRLELKQAVQMCAEIEAKRKADALWWRSREMELTAQLTERRQCQLQLECSYESLLARQNLNEIGRASSASYRGGSEQPIEIESPATTKRASDTRDPPDGACALGNCLLAASPLHTNGSSSNSTEAVNESDEAVTPNASTFESSASSPGRDPADLRKSLTTMWKDLPSTVMTDSIGPLEELCLVPDDPMITSVYVRTTNGSDC</sequence>
<comment type="caution">
    <text evidence="5">The sequence shown here is derived from an EMBL/GenBank/DDBJ whole genome shotgun (WGS) entry which is preliminary data.</text>
</comment>
<keyword evidence="2" id="KW-0175">Coiled coil</keyword>
<evidence type="ECO:0000256" key="2">
    <source>
        <dbReference type="SAM" id="Coils"/>
    </source>
</evidence>
<accession>A0A8T0D0T4</accession>
<dbReference type="GO" id="GO:0031267">
    <property type="term" value="F:small GTPase binding"/>
    <property type="evidence" value="ECO:0007669"/>
    <property type="project" value="TreeGrafter"/>
</dbReference>
<feature type="region of interest" description="Disordered" evidence="3">
    <location>
        <begin position="889"/>
        <end position="928"/>
    </location>
</feature>
<feature type="region of interest" description="Disordered" evidence="3">
    <location>
        <begin position="842"/>
        <end position="870"/>
    </location>
</feature>
<evidence type="ECO:0000256" key="3">
    <source>
        <dbReference type="SAM" id="MobiDB-lite"/>
    </source>
</evidence>
<feature type="region of interest" description="Disordered" evidence="3">
    <location>
        <begin position="32"/>
        <end position="63"/>
    </location>
</feature>
<dbReference type="InterPro" id="IPR035969">
    <property type="entry name" value="Rab-GAP_TBC_sf"/>
</dbReference>
<feature type="region of interest" description="Disordered" evidence="3">
    <location>
        <begin position="450"/>
        <end position="482"/>
    </location>
</feature>
<dbReference type="SUPFAM" id="SSF47923">
    <property type="entry name" value="Ypt/Rab-GAP domain of gyp1p"/>
    <property type="match status" value="2"/>
</dbReference>
<feature type="compositionally biased region" description="Low complexity" evidence="3">
    <location>
        <begin position="40"/>
        <end position="50"/>
    </location>
</feature>
<protein>
    <recommendedName>
        <fullName evidence="4">Rab-GAP TBC domain-containing protein</fullName>
    </recommendedName>
</protein>
<dbReference type="InterPro" id="IPR050302">
    <property type="entry name" value="Rab_GAP_TBC_domain"/>
</dbReference>
<keyword evidence="1" id="KW-0343">GTPase activation</keyword>
<dbReference type="OrthoDB" id="295078at2759"/>
<feature type="compositionally biased region" description="Polar residues" evidence="3">
    <location>
        <begin position="909"/>
        <end position="920"/>
    </location>
</feature>
<dbReference type="SMART" id="SM00164">
    <property type="entry name" value="TBC"/>
    <property type="match status" value="1"/>
</dbReference>
<name>A0A8T0D0T4_9TREM</name>
<dbReference type="FunFam" id="1.10.8.270:FF:000001">
    <property type="entry name" value="TBC1 domain family member 1"/>
    <property type="match status" value="1"/>
</dbReference>
<dbReference type="Pfam" id="PF00566">
    <property type="entry name" value="RabGAP-TBC"/>
    <property type="match status" value="1"/>
</dbReference>
<dbReference type="PROSITE" id="PS50086">
    <property type="entry name" value="TBC_RABGAP"/>
    <property type="match status" value="1"/>
</dbReference>
<feature type="compositionally biased region" description="Polar residues" evidence="3">
    <location>
        <begin position="889"/>
        <end position="900"/>
    </location>
</feature>
<evidence type="ECO:0000313" key="5">
    <source>
        <dbReference type="EMBL" id="KAF8561490.1"/>
    </source>
</evidence>
<evidence type="ECO:0000259" key="4">
    <source>
        <dbReference type="PROSITE" id="PS50086"/>
    </source>
</evidence>
<dbReference type="InterPro" id="IPR000195">
    <property type="entry name" value="Rab-GAP-TBC_dom"/>
</dbReference>
<dbReference type="EMBL" id="JTDF01021708">
    <property type="protein sequence ID" value="KAF8561490.1"/>
    <property type="molecule type" value="Genomic_DNA"/>
</dbReference>
<organism evidence="5 6">
    <name type="scientific">Paragonimus westermani</name>
    <dbReference type="NCBI Taxonomy" id="34504"/>
    <lineage>
        <taxon>Eukaryota</taxon>
        <taxon>Metazoa</taxon>
        <taxon>Spiralia</taxon>
        <taxon>Lophotrochozoa</taxon>
        <taxon>Platyhelminthes</taxon>
        <taxon>Trematoda</taxon>
        <taxon>Digenea</taxon>
        <taxon>Plagiorchiida</taxon>
        <taxon>Troglotremata</taxon>
        <taxon>Troglotrematidae</taxon>
        <taxon>Paragonimus</taxon>
    </lineage>
</organism>
<dbReference type="GO" id="GO:0005096">
    <property type="term" value="F:GTPase activator activity"/>
    <property type="evidence" value="ECO:0007669"/>
    <property type="project" value="UniProtKB-KW"/>
</dbReference>
<dbReference type="Proteomes" id="UP000699462">
    <property type="component" value="Unassembled WGS sequence"/>
</dbReference>
<gene>
    <name evidence="5" type="ORF">P879_05277</name>
</gene>
<dbReference type="Gene3D" id="1.10.472.80">
    <property type="entry name" value="Ypt/Rab-GAP domain of gyp1p, domain 3"/>
    <property type="match status" value="1"/>
</dbReference>